<evidence type="ECO:0000256" key="1">
    <source>
        <dbReference type="SAM" id="SignalP"/>
    </source>
</evidence>
<protein>
    <submittedName>
        <fullName evidence="2">Putative secreted protein</fullName>
    </submittedName>
</protein>
<keyword evidence="1" id="KW-0732">Signal</keyword>
<dbReference type="EMBL" id="GBBL01000616">
    <property type="protein sequence ID" value="JAC26704.1"/>
    <property type="molecule type" value="mRNA"/>
</dbReference>
<proteinExistence type="evidence at transcript level"/>
<accession>A0A023FYY6</accession>
<feature type="chain" id="PRO_5001517800" evidence="1">
    <location>
        <begin position="19"/>
        <end position="182"/>
    </location>
</feature>
<dbReference type="AlphaFoldDB" id="A0A023FYY6"/>
<organism evidence="2">
    <name type="scientific">Amblyomma parvum</name>
    <name type="common">South American tick</name>
    <dbReference type="NCBI Taxonomy" id="251391"/>
    <lineage>
        <taxon>Eukaryota</taxon>
        <taxon>Metazoa</taxon>
        <taxon>Ecdysozoa</taxon>
        <taxon>Arthropoda</taxon>
        <taxon>Chelicerata</taxon>
        <taxon>Arachnida</taxon>
        <taxon>Acari</taxon>
        <taxon>Parasitiformes</taxon>
        <taxon>Ixodida</taxon>
        <taxon>Ixodoidea</taxon>
        <taxon>Ixodidae</taxon>
        <taxon>Amblyomminae</taxon>
        <taxon>Amblyomma</taxon>
    </lineage>
</organism>
<reference evidence="2" key="1">
    <citation type="submission" date="2014-03" db="EMBL/GenBank/DDBJ databases">
        <title>The sialotranscriptome of Amblyomma triste, Amblyomma parvum and Amblyomma cajennense ticks, uncovered by 454-based RNA-seq.</title>
        <authorList>
            <person name="Garcia G.R."/>
            <person name="Gardinassi L.G."/>
            <person name="Ribeiro J.M."/>
            <person name="Anatrielo E."/>
            <person name="Ferreira B.R."/>
            <person name="Moreira H.N."/>
            <person name="Mafra C."/>
            <person name="Olegario M.M."/>
            <person name="Szabo P.J."/>
            <person name="Miranda-Santos I.K."/>
            <person name="Maruyama S.R."/>
        </authorList>
    </citation>
    <scope>NUCLEOTIDE SEQUENCE</scope>
    <source>
        <strain evidence="2">Araguapaz</strain>
        <tissue evidence="2">Salivary glands</tissue>
    </source>
</reference>
<sequence>MFITLAMALGTFTFLGLSNPQERLVGSTEIGAAGFAPQCGTAEETVPGGSGTITIPNHTRNCTCLFTNGTRGMFPNGTTCFAPNYKVGKCYNGDCIVNARTYGCYGKTGPEQVDPLHLCVFECTNEEGKDEWGYYPVGTPCVNRDDGDEPENWKNGTCQHPPEKHRPNETVCIPAGSPLIGC</sequence>
<evidence type="ECO:0000313" key="2">
    <source>
        <dbReference type="EMBL" id="JAC26704.1"/>
    </source>
</evidence>
<name>A0A023FYY6_AMBPA</name>
<feature type="signal peptide" evidence="1">
    <location>
        <begin position="1"/>
        <end position="18"/>
    </location>
</feature>